<protein>
    <submittedName>
        <fullName evidence="3">Uncharacterized protein</fullName>
    </submittedName>
</protein>
<feature type="transmembrane region" description="Helical" evidence="2">
    <location>
        <begin position="186"/>
        <end position="215"/>
    </location>
</feature>
<reference evidence="3 4" key="1">
    <citation type="journal article" date="2023" name="Proc. Natl. Acad. Sci. U.S.A.">
        <title>A global phylogenomic analysis of the shiitake genus Lentinula.</title>
        <authorList>
            <person name="Sierra-Patev S."/>
            <person name="Min B."/>
            <person name="Naranjo-Ortiz M."/>
            <person name="Looney B."/>
            <person name="Konkel Z."/>
            <person name="Slot J.C."/>
            <person name="Sakamoto Y."/>
            <person name="Steenwyk J.L."/>
            <person name="Rokas A."/>
            <person name="Carro J."/>
            <person name="Camarero S."/>
            <person name="Ferreira P."/>
            <person name="Molpeceres G."/>
            <person name="Ruiz-Duenas F.J."/>
            <person name="Serrano A."/>
            <person name="Henrissat B."/>
            <person name="Drula E."/>
            <person name="Hughes K.W."/>
            <person name="Mata J.L."/>
            <person name="Ishikawa N.K."/>
            <person name="Vargas-Isla R."/>
            <person name="Ushijima S."/>
            <person name="Smith C.A."/>
            <person name="Donoghue J."/>
            <person name="Ahrendt S."/>
            <person name="Andreopoulos W."/>
            <person name="He G."/>
            <person name="LaButti K."/>
            <person name="Lipzen A."/>
            <person name="Ng V."/>
            <person name="Riley R."/>
            <person name="Sandor L."/>
            <person name="Barry K."/>
            <person name="Martinez A.T."/>
            <person name="Xiao Y."/>
            <person name="Gibbons J.G."/>
            <person name="Terashima K."/>
            <person name="Grigoriev I.V."/>
            <person name="Hibbett D."/>
        </authorList>
    </citation>
    <scope>NUCLEOTIDE SEQUENCE [LARGE SCALE GENOMIC DNA]</scope>
    <source>
        <strain evidence="3 4">TFB7810</strain>
    </source>
</reference>
<dbReference type="EMBL" id="JANVFU010000001">
    <property type="protein sequence ID" value="KAJ3751286.1"/>
    <property type="molecule type" value="Genomic_DNA"/>
</dbReference>
<keyword evidence="2" id="KW-0812">Transmembrane</keyword>
<accession>A0A9W8PCM3</accession>
<sequence>MATNDTSEDGDPGGIVFGITEPMFILVMFELFFYGAYTMLFGLYVYLQIHQRGRQRYYQISLLLLYLLATAAVVILIMVEKQMTLFTLDVTLTADINDPIAASHFRTYANLTVAADGVYVAANIIADALLLYRCYIVWASRKYVIAIPVLISLINTVIAIIAAALVKNNAGRLLITAGVKNSSLRVASIITDAFLSVNLFTNLMLTCLIAGRIWWIARATRQALGVNDSNDKSINSIAAMVLESGLLYPIALIIGLALTVKGTVEVQPMLTLIVGIAPTLIMVRTDLGISIEDATSPDPDETVALYDLEATNFDPHEMPKQTEQKNSRDREGYGFQWGDDMKGKTPAVSSLSHFNSLRDDVVDLPPAFSESQDEGSSTSGPLSKQDEKYQARGLIVLNPPAIDV</sequence>
<name>A0A9W8PCM3_9AGAR</name>
<feature type="region of interest" description="Disordered" evidence="1">
    <location>
        <begin position="363"/>
        <end position="392"/>
    </location>
</feature>
<evidence type="ECO:0000256" key="1">
    <source>
        <dbReference type="SAM" id="MobiDB-lite"/>
    </source>
</evidence>
<dbReference type="AlphaFoldDB" id="A0A9W8PCM3"/>
<comment type="caution">
    <text evidence="3">The sequence shown here is derived from an EMBL/GenBank/DDBJ whole genome shotgun (WGS) entry which is preliminary data.</text>
</comment>
<evidence type="ECO:0000313" key="3">
    <source>
        <dbReference type="EMBL" id="KAJ3751286.1"/>
    </source>
</evidence>
<feature type="compositionally biased region" description="Basic and acidic residues" evidence="1">
    <location>
        <begin position="314"/>
        <end position="332"/>
    </location>
</feature>
<dbReference type="Proteomes" id="UP001142393">
    <property type="component" value="Unassembled WGS sequence"/>
</dbReference>
<proteinExistence type="predicted"/>
<keyword evidence="2" id="KW-1133">Transmembrane helix</keyword>
<feature type="transmembrane region" description="Helical" evidence="2">
    <location>
        <begin position="57"/>
        <end position="79"/>
    </location>
</feature>
<keyword evidence="4" id="KW-1185">Reference proteome</keyword>
<feature type="region of interest" description="Disordered" evidence="1">
    <location>
        <begin position="312"/>
        <end position="341"/>
    </location>
</feature>
<evidence type="ECO:0000256" key="2">
    <source>
        <dbReference type="SAM" id="Phobius"/>
    </source>
</evidence>
<organism evidence="3 4">
    <name type="scientific">Lentinula detonsa</name>
    <dbReference type="NCBI Taxonomy" id="2804962"/>
    <lineage>
        <taxon>Eukaryota</taxon>
        <taxon>Fungi</taxon>
        <taxon>Dikarya</taxon>
        <taxon>Basidiomycota</taxon>
        <taxon>Agaricomycotina</taxon>
        <taxon>Agaricomycetes</taxon>
        <taxon>Agaricomycetidae</taxon>
        <taxon>Agaricales</taxon>
        <taxon>Marasmiineae</taxon>
        <taxon>Omphalotaceae</taxon>
        <taxon>Lentinula</taxon>
    </lineage>
</organism>
<gene>
    <name evidence="3" type="ORF">DFH05DRAFT_1470690</name>
</gene>
<feature type="transmembrane region" description="Helical" evidence="2">
    <location>
        <begin position="117"/>
        <end position="136"/>
    </location>
</feature>
<feature type="transmembrane region" description="Helical" evidence="2">
    <location>
        <begin position="23"/>
        <end position="45"/>
    </location>
</feature>
<evidence type="ECO:0000313" key="4">
    <source>
        <dbReference type="Proteomes" id="UP001142393"/>
    </source>
</evidence>
<feature type="transmembrane region" description="Helical" evidence="2">
    <location>
        <begin position="143"/>
        <end position="166"/>
    </location>
</feature>
<feature type="transmembrane region" description="Helical" evidence="2">
    <location>
        <begin position="236"/>
        <end position="260"/>
    </location>
</feature>
<keyword evidence="2" id="KW-0472">Membrane</keyword>